<keyword evidence="5" id="KW-0812">Transmembrane</keyword>
<dbReference type="Gene3D" id="3.55.50.30">
    <property type="match status" value="1"/>
</dbReference>
<evidence type="ECO:0000259" key="14">
    <source>
        <dbReference type="Pfam" id="PF21305"/>
    </source>
</evidence>
<evidence type="ECO:0000313" key="16">
    <source>
        <dbReference type="Proteomes" id="UP000001416"/>
    </source>
</evidence>
<dbReference type="RefSeq" id="WP_011111326.1">
    <property type="nucleotide sequence ID" value="NC_004757.1"/>
</dbReference>
<dbReference type="Proteomes" id="UP000001416">
    <property type="component" value="Chromosome"/>
</dbReference>
<evidence type="ECO:0000256" key="6">
    <source>
        <dbReference type="ARBA" id="ARBA00022729"/>
    </source>
</evidence>
<dbReference type="HOGENOM" id="CLU_006756_1_2_4"/>
<evidence type="ECO:0000256" key="9">
    <source>
        <dbReference type="ARBA" id="ARBA00023237"/>
    </source>
</evidence>
<dbReference type="eggNOG" id="COG1450">
    <property type="taxonomic scope" value="Bacteria"/>
</dbReference>
<dbReference type="STRING" id="228410.NE0705"/>
<dbReference type="PANTHER" id="PTHR30332">
    <property type="entry name" value="PROBABLE GENERAL SECRETION PATHWAY PROTEIN D"/>
    <property type="match status" value="1"/>
</dbReference>
<dbReference type="GO" id="GO:0015627">
    <property type="term" value="C:type II protein secretion system complex"/>
    <property type="evidence" value="ECO:0007669"/>
    <property type="project" value="InterPro"/>
</dbReference>
<dbReference type="PhylomeDB" id="Q82WH1"/>
<evidence type="ECO:0000313" key="15">
    <source>
        <dbReference type="EMBL" id="CAD84616.1"/>
    </source>
</evidence>
<accession>Q82WH1</accession>
<keyword evidence="7" id="KW-0653">Protein transport</keyword>
<keyword evidence="4" id="KW-1134">Transmembrane beta strand</keyword>
<dbReference type="Pfam" id="PF21305">
    <property type="entry name" value="type_II_gspD_N0"/>
    <property type="match status" value="1"/>
</dbReference>
<dbReference type="Pfam" id="PF00263">
    <property type="entry name" value="Secretin"/>
    <property type="match status" value="1"/>
</dbReference>
<dbReference type="PRINTS" id="PR01032">
    <property type="entry name" value="PHAGEIV"/>
</dbReference>
<evidence type="ECO:0000256" key="3">
    <source>
        <dbReference type="ARBA" id="ARBA00022448"/>
    </source>
</evidence>
<dbReference type="InterPro" id="IPR050810">
    <property type="entry name" value="Bact_Secretion_Sys_Channel"/>
</dbReference>
<comment type="subcellular location">
    <subcellularLocation>
        <location evidence="1 10">Cell outer membrane</location>
    </subcellularLocation>
</comment>
<sequence>MNRFQTFFIGTAMLAGLNACSTTRPPEPAPISTWKIMPAVPMQPSDAASSTSTTPEHPTGISTEYFEAGWRGPSSSKVGKFAFADTGERFELNFNEADIRGVIDVVLGEMLKLDYVVSPAVQGRITLRTSRPVSKASLLSALEAALGTVSAVILKDEQTISVLPWSEAPQRVRPAQRFASAMPPTPGYAVEIIPLRYINANDMQAILDSFVPKGIVLQADTRHGHLVVAGSSQDRGAILHTIENFDVDWLNGMTFALYKLSQSRLEAIVTELREIFQGEIDLFTTRIHLVPLERMQAVLGVAQNKSDLELLREWIERLDVSKLGAQRIFVYNVQNGNAKDLVAPLRQVLTGEMQATTASGTTVSPTSTPMSTPQMPAAAPSLSAEPSISGSQTNVGRLVAIEENNSLMFYGTEDEFRVIQEALKQIDVLPRQVMIEAFLAEVTLNNNLRYGVQWFFDSGENTVTLSATDVGSVASQFPGFSYIYAGKANARIVLNALQSKTEVKILSAPKISVLNNQKASLQVGDQVPIVTQTSQGTVVSGAPVINTIQMRDTGVILEVIPRVNDNGNVILDVTQEVSEVAQTTSSGIDSPTIQRRKIHSVIATRDGFTVALGGLIRENGSAGNSGVPLIKDVPVIGNLFKSNTSDIRRTELVVLLVPHVMRNQMETQSVADALVDGLEAASRLAERARLPAPSRAQ</sequence>
<dbReference type="InterPro" id="IPR013356">
    <property type="entry name" value="T2SS_GspD"/>
</dbReference>
<dbReference type="AlphaFoldDB" id="Q82WH1"/>
<keyword evidence="16" id="KW-1185">Reference proteome</keyword>
<evidence type="ECO:0000256" key="8">
    <source>
        <dbReference type="ARBA" id="ARBA00023136"/>
    </source>
</evidence>
<dbReference type="InterPro" id="IPR005644">
    <property type="entry name" value="NolW-like"/>
</dbReference>
<dbReference type="NCBIfam" id="TIGR02517">
    <property type="entry name" value="type_II_gspD"/>
    <property type="match status" value="1"/>
</dbReference>
<evidence type="ECO:0000256" key="7">
    <source>
        <dbReference type="ARBA" id="ARBA00022927"/>
    </source>
</evidence>
<dbReference type="InterPro" id="IPR004846">
    <property type="entry name" value="T2SS/T3SS_dom"/>
</dbReference>
<dbReference type="PANTHER" id="PTHR30332:SF25">
    <property type="entry name" value="SECRETIN XPSD"/>
    <property type="match status" value="1"/>
</dbReference>
<evidence type="ECO:0000259" key="13">
    <source>
        <dbReference type="Pfam" id="PF03958"/>
    </source>
</evidence>
<dbReference type="InterPro" id="IPR001775">
    <property type="entry name" value="GspD/PilQ"/>
</dbReference>
<evidence type="ECO:0000256" key="2">
    <source>
        <dbReference type="ARBA" id="ARBA00006980"/>
    </source>
</evidence>
<proteinExistence type="inferred from homology"/>
<dbReference type="Pfam" id="PF03958">
    <property type="entry name" value="Secretin_N"/>
    <property type="match status" value="2"/>
</dbReference>
<feature type="domain" description="NolW-like" evidence="13">
    <location>
        <begin position="190"/>
        <end position="249"/>
    </location>
</feature>
<dbReference type="InterPro" id="IPR049371">
    <property type="entry name" value="GspD-like_N0"/>
</dbReference>
<evidence type="ECO:0000256" key="4">
    <source>
        <dbReference type="ARBA" id="ARBA00022452"/>
    </source>
</evidence>
<dbReference type="InterPro" id="IPR038591">
    <property type="entry name" value="NolW-like_sf"/>
</dbReference>
<evidence type="ECO:0000259" key="12">
    <source>
        <dbReference type="Pfam" id="PF00263"/>
    </source>
</evidence>
<evidence type="ECO:0000256" key="5">
    <source>
        <dbReference type="ARBA" id="ARBA00022692"/>
    </source>
</evidence>
<evidence type="ECO:0000256" key="10">
    <source>
        <dbReference type="RuleBase" id="RU004004"/>
    </source>
</evidence>
<organism evidence="15 16">
    <name type="scientific">Nitrosomonas europaea (strain ATCC 19718 / CIP 103999 / KCTC 2705 / NBRC 14298)</name>
    <dbReference type="NCBI Taxonomy" id="228410"/>
    <lineage>
        <taxon>Bacteria</taxon>
        <taxon>Pseudomonadati</taxon>
        <taxon>Pseudomonadota</taxon>
        <taxon>Betaproteobacteria</taxon>
        <taxon>Nitrosomonadales</taxon>
        <taxon>Nitrosomonadaceae</taxon>
        <taxon>Nitrosomonas</taxon>
    </lineage>
</organism>
<dbReference type="GO" id="GO:0015628">
    <property type="term" value="P:protein secretion by the type II secretion system"/>
    <property type="evidence" value="ECO:0007669"/>
    <property type="project" value="InterPro"/>
</dbReference>
<reference evidence="15 16" key="1">
    <citation type="journal article" date="2003" name="J. Bacteriol.">
        <title>Complete genome sequence of the ammonia-oxidizing bacterium and obligate chemolithoautotroph Nitrosomonas europaea.</title>
        <authorList>
            <person name="Chain P."/>
            <person name="Lamerdin J."/>
            <person name="Larimer F."/>
            <person name="Regala W."/>
            <person name="Land M."/>
            <person name="Hauser L."/>
            <person name="Hooper A."/>
            <person name="Klotz M."/>
            <person name="Norton J."/>
            <person name="Sayavedra-Soto L."/>
            <person name="Arciero D."/>
            <person name="Hommes N."/>
            <person name="Whittaker M."/>
            <person name="Arp D."/>
        </authorList>
    </citation>
    <scope>NUCLEOTIDE SEQUENCE [LARGE SCALE GENOMIC DNA]</scope>
    <source>
        <strain evidence="16">ATCC 19718 / CIP 103999 / KCTC 2705 / NBRC 14298</strain>
    </source>
</reference>
<keyword evidence="6" id="KW-0732">Signal</keyword>
<dbReference type="EMBL" id="AL954747">
    <property type="protein sequence ID" value="CAD84616.1"/>
    <property type="molecule type" value="Genomic_DNA"/>
</dbReference>
<feature type="domain" description="Type II/III secretion system secretin-like" evidence="12">
    <location>
        <begin position="496"/>
        <end position="662"/>
    </location>
</feature>
<dbReference type="Gene3D" id="3.30.1370.120">
    <property type="match status" value="2"/>
</dbReference>
<dbReference type="KEGG" id="neu:NE0705"/>
<feature type="region of interest" description="Disordered" evidence="11">
    <location>
        <begin position="356"/>
        <end position="388"/>
    </location>
</feature>
<gene>
    <name evidence="15" type="ordered locus">NE0705</name>
</gene>
<name>Q82WH1_NITEU</name>
<feature type="domain" description="NolW-like" evidence="13">
    <location>
        <begin position="329"/>
        <end position="432"/>
    </location>
</feature>
<evidence type="ECO:0000256" key="11">
    <source>
        <dbReference type="SAM" id="MobiDB-lite"/>
    </source>
</evidence>
<protein>
    <submittedName>
        <fullName evidence="15">General (Type II) secretion pathway (GSP) D protein</fullName>
    </submittedName>
</protein>
<keyword evidence="3 10" id="KW-0813">Transport</keyword>
<comment type="similarity">
    <text evidence="2">Belongs to the bacterial secretin family. GSP D subfamily.</text>
</comment>
<dbReference type="GeneID" id="87103900"/>
<dbReference type="PRINTS" id="PR00811">
    <property type="entry name" value="BCTERIALGSPD"/>
</dbReference>
<keyword evidence="9" id="KW-0998">Cell outer membrane</keyword>
<keyword evidence="8" id="KW-0472">Membrane</keyword>
<evidence type="ECO:0000256" key="1">
    <source>
        <dbReference type="ARBA" id="ARBA00004442"/>
    </source>
</evidence>
<feature type="domain" description="GspD-like N0" evidence="14">
    <location>
        <begin position="92"/>
        <end position="148"/>
    </location>
</feature>
<dbReference type="GO" id="GO:0009279">
    <property type="term" value="C:cell outer membrane"/>
    <property type="evidence" value="ECO:0007669"/>
    <property type="project" value="UniProtKB-SubCell"/>
</dbReference>
<dbReference type="OrthoDB" id="9775455at2"/>